<protein>
    <submittedName>
        <fullName evidence="3">Uncharacterized protein</fullName>
    </submittedName>
</protein>
<keyword evidence="2" id="KW-1133">Transmembrane helix</keyword>
<proteinExistence type="predicted"/>
<dbReference type="OrthoDB" id="10538224at2759"/>
<comment type="caution">
    <text evidence="3">The sequence shown here is derived from an EMBL/GenBank/DDBJ whole genome shotgun (WGS) entry which is preliminary data.</text>
</comment>
<feature type="region of interest" description="Disordered" evidence="1">
    <location>
        <begin position="328"/>
        <end position="366"/>
    </location>
</feature>
<feature type="compositionally biased region" description="Polar residues" evidence="1">
    <location>
        <begin position="280"/>
        <end position="294"/>
    </location>
</feature>
<feature type="transmembrane region" description="Helical" evidence="2">
    <location>
        <begin position="38"/>
        <end position="71"/>
    </location>
</feature>
<dbReference type="AlphaFoldDB" id="A0A9P1DVM4"/>
<feature type="region of interest" description="Disordered" evidence="1">
    <location>
        <begin position="144"/>
        <end position="214"/>
    </location>
</feature>
<feature type="region of interest" description="Disordered" evidence="1">
    <location>
        <begin position="251"/>
        <end position="294"/>
    </location>
</feature>
<gene>
    <name evidence="3" type="ORF">C1SCF055_LOCUS41015</name>
</gene>
<evidence type="ECO:0000313" key="3">
    <source>
        <dbReference type="EMBL" id="CAI4016262.1"/>
    </source>
</evidence>
<organism evidence="3">
    <name type="scientific">Cladocopium goreaui</name>
    <dbReference type="NCBI Taxonomy" id="2562237"/>
    <lineage>
        <taxon>Eukaryota</taxon>
        <taxon>Sar</taxon>
        <taxon>Alveolata</taxon>
        <taxon>Dinophyceae</taxon>
        <taxon>Suessiales</taxon>
        <taxon>Symbiodiniaceae</taxon>
        <taxon>Cladocopium</taxon>
    </lineage>
</organism>
<keyword evidence="5" id="KW-1185">Reference proteome</keyword>
<name>A0A9P1DVM4_9DINO</name>
<keyword evidence="2" id="KW-0472">Membrane</keyword>
<feature type="non-terminal residue" evidence="3">
    <location>
        <position position="518"/>
    </location>
</feature>
<keyword evidence="2" id="KW-0812">Transmembrane</keyword>
<dbReference type="EMBL" id="CAMXCT030006575">
    <property type="protein sequence ID" value="CAL4803574.1"/>
    <property type="molecule type" value="Genomic_DNA"/>
</dbReference>
<feature type="compositionally biased region" description="Polar residues" evidence="1">
    <location>
        <begin position="251"/>
        <end position="263"/>
    </location>
</feature>
<evidence type="ECO:0000256" key="2">
    <source>
        <dbReference type="SAM" id="Phobius"/>
    </source>
</evidence>
<dbReference type="EMBL" id="CAMXCT020006575">
    <property type="protein sequence ID" value="CAL1169637.1"/>
    <property type="molecule type" value="Genomic_DNA"/>
</dbReference>
<feature type="transmembrane region" description="Helical" evidence="2">
    <location>
        <begin position="83"/>
        <end position="99"/>
    </location>
</feature>
<dbReference type="EMBL" id="CAMXCT010006575">
    <property type="protein sequence ID" value="CAI4016262.1"/>
    <property type="molecule type" value="Genomic_DNA"/>
</dbReference>
<accession>A0A9P1DVM4</accession>
<dbReference type="Proteomes" id="UP001152797">
    <property type="component" value="Unassembled WGS sequence"/>
</dbReference>
<evidence type="ECO:0000313" key="5">
    <source>
        <dbReference type="Proteomes" id="UP001152797"/>
    </source>
</evidence>
<reference evidence="3" key="1">
    <citation type="submission" date="2022-10" db="EMBL/GenBank/DDBJ databases">
        <authorList>
            <person name="Chen Y."/>
            <person name="Dougan E. K."/>
            <person name="Chan C."/>
            <person name="Rhodes N."/>
            <person name="Thang M."/>
        </authorList>
    </citation>
    <scope>NUCLEOTIDE SEQUENCE</scope>
</reference>
<evidence type="ECO:0000313" key="4">
    <source>
        <dbReference type="EMBL" id="CAL1169637.1"/>
    </source>
</evidence>
<evidence type="ECO:0000256" key="1">
    <source>
        <dbReference type="SAM" id="MobiDB-lite"/>
    </source>
</evidence>
<feature type="compositionally biased region" description="Low complexity" evidence="1">
    <location>
        <begin position="337"/>
        <end position="346"/>
    </location>
</feature>
<sequence length="518" mass="56702">VFPETLWALLVCADLALLLTRPVVIIDGRHMGQAARGTIAKLLVVCSFTFLPLRFFVALVVLTLGVIGSVFASYISGDMMDPLLLGLIGLAALYNLAVFEGQTRRAFRSVLTAQSVATQVFSEDFQRKISSSIQVASSDTFQELFPLSTPRPPQPRDNRDKRRHRSLPSGPTQEEGKWATAVQKFRSDGHEIKSGGIRSPRSGTESSVRRGRCHHSIEPAPDFIINVASEASEELLGSCILPSLPSQSRSISNYRNGQASSASPALPRPDGEAPRLGHASQRNSLSISKSSEGSQTAEISAVLPMVEVANAQSQTEILWKDGGWHCTRCSKPPAQPAQPAEPARLPAEMKRPQDRRRSRGQGSVASVEAWKKAMETLTHLQGNWQLVYGPENVSPWLERFMICGTTVSCEDVDRPLEMIEAAHPTLGGGILLLDKDEMLHRFGKSGQHLMFQRHDTTNLTSLVQRMNEDSDPQWFAPRAVSGEISSMQDLMDALEDAEKRDANVPHAGATPATSSQFH</sequence>
<reference evidence="4" key="2">
    <citation type="submission" date="2024-04" db="EMBL/GenBank/DDBJ databases">
        <authorList>
            <person name="Chen Y."/>
            <person name="Shah S."/>
            <person name="Dougan E. K."/>
            <person name="Thang M."/>
            <person name="Chan C."/>
        </authorList>
    </citation>
    <scope>NUCLEOTIDE SEQUENCE [LARGE SCALE GENOMIC DNA]</scope>
</reference>